<dbReference type="InterPro" id="IPR003340">
    <property type="entry name" value="B3_DNA-bd"/>
</dbReference>
<name>A0A816WKC6_BRANA</name>
<dbReference type="Gene3D" id="2.40.330.10">
    <property type="entry name" value="DNA-binding pseudobarrel domain"/>
    <property type="match status" value="2"/>
</dbReference>
<dbReference type="PANTHER" id="PTHR31920:SF44">
    <property type="entry name" value="TF-B3 DOMAIN-CONTAINING PROTEIN"/>
    <property type="match status" value="1"/>
</dbReference>
<evidence type="ECO:0000256" key="5">
    <source>
        <dbReference type="ARBA" id="ARBA00023242"/>
    </source>
</evidence>
<keyword evidence="4" id="KW-0804">Transcription</keyword>
<evidence type="ECO:0000313" key="8">
    <source>
        <dbReference type="EMBL" id="CAF2127876.1"/>
    </source>
</evidence>
<organism evidence="8">
    <name type="scientific">Brassica napus</name>
    <name type="common">Rape</name>
    <dbReference type="NCBI Taxonomy" id="3708"/>
    <lineage>
        <taxon>Eukaryota</taxon>
        <taxon>Viridiplantae</taxon>
        <taxon>Streptophyta</taxon>
        <taxon>Embryophyta</taxon>
        <taxon>Tracheophyta</taxon>
        <taxon>Spermatophyta</taxon>
        <taxon>Magnoliopsida</taxon>
        <taxon>eudicotyledons</taxon>
        <taxon>Gunneridae</taxon>
        <taxon>Pentapetalae</taxon>
        <taxon>rosids</taxon>
        <taxon>malvids</taxon>
        <taxon>Brassicales</taxon>
        <taxon>Brassicaceae</taxon>
        <taxon>Brassiceae</taxon>
        <taxon>Brassica</taxon>
    </lineage>
</organism>
<evidence type="ECO:0000256" key="2">
    <source>
        <dbReference type="ARBA" id="ARBA00023015"/>
    </source>
</evidence>
<dbReference type="InterPro" id="IPR015300">
    <property type="entry name" value="DNA-bd_pseudobarrel_sf"/>
</dbReference>
<feature type="domain" description="TF-B3" evidence="7">
    <location>
        <begin position="19"/>
        <end position="114"/>
    </location>
</feature>
<accession>A0A816WKC6</accession>
<dbReference type="PANTHER" id="PTHR31920">
    <property type="entry name" value="B3 DOMAIN-CONTAINING"/>
    <property type="match status" value="1"/>
</dbReference>
<dbReference type="SMART" id="SM01019">
    <property type="entry name" value="B3"/>
    <property type="match status" value="2"/>
</dbReference>
<evidence type="ECO:0000256" key="1">
    <source>
        <dbReference type="ARBA" id="ARBA00004123"/>
    </source>
</evidence>
<protein>
    <submittedName>
        <fullName evidence="8">(rape) hypothetical protein</fullName>
    </submittedName>
</protein>
<sequence>MGWNRGFGRVKDERKNLSFFKIFQSADLFSESMRAMPYNFMKNISKEDFSYKMVIRAQWGSSWEVDISMNPRFYYMEKSGWNQFVTDNALGENEFVTFTHKGLMRFNVNIYGKNGKEIVTPRKPHTTTPFSKLLRGIKKEEDVKKEDESMGGGVEIEVEKKKRAVEIGESSRGAALKKKKAEKPKLSKKKKKKIKRNKAKNGVPEFKITITNSYLKFLAIPKKFEEAYIPDESKVYMIHHSEGKGSWEVLCLVRETRTIFSSGWCRLAREYPLSVGDRCSFHLVKPDEFVLTTKKAREEITVIE</sequence>
<evidence type="ECO:0000256" key="6">
    <source>
        <dbReference type="SAM" id="MobiDB-lite"/>
    </source>
</evidence>
<dbReference type="Proteomes" id="UP001295469">
    <property type="component" value="Chromosome A03"/>
</dbReference>
<dbReference type="EMBL" id="HG994357">
    <property type="protein sequence ID" value="CAF2127876.1"/>
    <property type="molecule type" value="Genomic_DNA"/>
</dbReference>
<evidence type="ECO:0000259" key="7">
    <source>
        <dbReference type="PROSITE" id="PS50863"/>
    </source>
</evidence>
<dbReference type="GO" id="GO:0005634">
    <property type="term" value="C:nucleus"/>
    <property type="evidence" value="ECO:0007669"/>
    <property type="project" value="UniProtKB-SubCell"/>
</dbReference>
<keyword evidence="3" id="KW-0238">DNA-binding</keyword>
<dbReference type="SUPFAM" id="SSF101936">
    <property type="entry name" value="DNA-binding pseudobarrel domain"/>
    <property type="match status" value="2"/>
</dbReference>
<reference evidence="8" key="1">
    <citation type="submission" date="2021-01" db="EMBL/GenBank/DDBJ databases">
        <authorList>
            <consortium name="Genoscope - CEA"/>
            <person name="William W."/>
        </authorList>
    </citation>
    <scope>NUCLEOTIDE SEQUENCE</scope>
</reference>
<dbReference type="InterPro" id="IPR050655">
    <property type="entry name" value="Plant_B3_domain"/>
</dbReference>
<proteinExistence type="predicted"/>
<feature type="domain" description="TF-B3" evidence="7">
    <location>
        <begin position="203"/>
        <end position="297"/>
    </location>
</feature>
<dbReference type="Pfam" id="PF02362">
    <property type="entry name" value="B3"/>
    <property type="match status" value="2"/>
</dbReference>
<comment type="subcellular location">
    <subcellularLocation>
        <location evidence="1">Nucleus</location>
    </subcellularLocation>
</comment>
<dbReference type="AlphaFoldDB" id="A0A816WKC6"/>
<evidence type="ECO:0000256" key="4">
    <source>
        <dbReference type="ARBA" id="ARBA00023163"/>
    </source>
</evidence>
<dbReference type="GO" id="GO:0003677">
    <property type="term" value="F:DNA binding"/>
    <property type="evidence" value="ECO:0007669"/>
    <property type="project" value="UniProtKB-KW"/>
</dbReference>
<keyword evidence="5" id="KW-0539">Nucleus</keyword>
<dbReference type="PROSITE" id="PS50863">
    <property type="entry name" value="B3"/>
    <property type="match status" value="2"/>
</dbReference>
<feature type="region of interest" description="Disordered" evidence="6">
    <location>
        <begin position="169"/>
        <end position="199"/>
    </location>
</feature>
<evidence type="ECO:0000256" key="3">
    <source>
        <dbReference type="ARBA" id="ARBA00023125"/>
    </source>
</evidence>
<feature type="compositionally biased region" description="Basic residues" evidence="6">
    <location>
        <begin position="175"/>
        <end position="199"/>
    </location>
</feature>
<gene>
    <name evidence="8" type="ORF">DARMORV10_A03P40020.1</name>
</gene>
<dbReference type="CDD" id="cd10017">
    <property type="entry name" value="B3_DNA"/>
    <property type="match status" value="2"/>
</dbReference>
<keyword evidence="2" id="KW-0805">Transcription regulation</keyword>